<protein>
    <submittedName>
        <fullName evidence="1">Uncharacterized protein</fullName>
    </submittedName>
</protein>
<comment type="caution">
    <text evidence="1">The sequence shown here is derived from an EMBL/GenBank/DDBJ whole genome shotgun (WGS) entry which is preliminary data.</text>
</comment>
<dbReference type="EMBL" id="MU003494">
    <property type="protein sequence ID" value="KAF2476732.1"/>
    <property type="molecule type" value="Genomic_DNA"/>
</dbReference>
<sequence length="124" mass="14053">MYCAIMCCAVLLRGLMGCVIQDSRYRHCILTNVPSDSGIEPRASHDDLVWNNDKGWLYVDAMWMSWKDDGLRLEWGSSIPRCALLCPALSHEVSLSKIRLGWALMSRIRQCAEKVDVFAYAIQG</sequence>
<evidence type="ECO:0000313" key="2">
    <source>
        <dbReference type="Proteomes" id="UP000799755"/>
    </source>
</evidence>
<organism evidence="1 2">
    <name type="scientific">Lindgomyces ingoldianus</name>
    <dbReference type="NCBI Taxonomy" id="673940"/>
    <lineage>
        <taxon>Eukaryota</taxon>
        <taxon>Fungi</taxon>
        <taxon>Dikarya</taxon>
        <taxon>Ascomycota</taxon>
        <taxon>Pezizomycotina</taxon>
        <taxon>Dothideomycetes</taxon>
        <taxon>Pleosporomycetidae</taxon>
        <taxon>Pleosporales</taxon>
        <taxon>Lindgomycetaceae</taxon>
        <taxon>Lindgomyces</taxon>
    </lineage>
</organism>
<proteinExistence type="predicted"/>
<accession>A0ACB6RCA7</accession>
<evidence type="ECO:0000313" key="1">
    <source>
        <dbReference type="EMBL" id="KAF2476732.1"/>
    </source>
</evidence>
<gene>
    <name evidence="1" type="ORF">BDR25DRAFT_68583</name>
</gene>
<reference evidence="1" key="1">
    <citation type="journal article" date="2020" name="Stud. Mycol.">
        <title>101 Dothideomycetes genomes: a test case for predicting lifestyles and emergence of pathogens.</title>
        <authorList>
            <person name="Haridas S."/>
            <person name="Albert R."/>
            <person name="Binder M."/>
            <person name="Bloem J."/>
            <person name="Labutti K."/>
            <person name="Salamov A."/>
            <person name="Andreopoulos B."/>
            <person name="Baker S."/>
            <person name="Barry K."/>
            <person name="Bills G."/>
            <person name="Bluhm B."/>
            <person name="Cannon C."/>
            <person name="Castanera R."/>
            <person name="Culley D."/>
            <person name="Daum C."/>
            <person name="Ezra D."/>
            <person name="Gonzalez J."/>
            <person name="Henrissat B."/>
            <person name="Kuo A."/>
            <person name="Liang C."/>
            <person name="Lipzen A."/>
            <person name="Lutzoni F."/>
            <person name="Magnuson J."/>
            <person name="Mondo S."/>
            <person name="Nolan M."/>
            <person name="Ohm R."/>
            <person name="Pangilinan J."/>
            <person name="Park H.-J."/>
            <person name="Ramirez L."/>
            <person name="Alfaro M."/>
            <person name="Sun H."/>
            <person name="Tritt A."/>
            <person name="Yoshinaga Y."/>
            <person name="Zwiers L.-H."/>
            <person name="Turgeon B."/>
            <person name="Goodwin S."/>
            <person name="Spatafora J."/>
            <person name="Crous P."/>
            <person name="Grigoriev I."/>
        </authorList>
    </citation>
    <scope>NUCLEOTIDE SEQUENCE</scope>
    <source>
        <strain evidence="1">ATCC 200398</strain>
    </source>
</reference>
<name>A0ACB6RCA7_9PLEO</name>
<dbReference type="Proteomes" id="UP000799755">
    <property type="component" value="Unassembled WGS sequence"/>
</dbReference>
<keyword evidence="2" id="KW-1185">Reference proteome</keyword>